<evidence type="ECO:0000313" key="2">
    <source>
        <dbReference type="EMBL" id="KAB0484017.1"/>
    </source>
</evidence>
<evidence type="ECO:0000313" key="3">
    <source>
        <dbReference type="EMBL" id="OLU02960.1"/>
    </source>
</evidence>
<evidence type="ECO:0000313" key="5">
    <source>
        <dbReference type="Proteomes" id="UP000186756"/>
    </source>
</evidence>
<accession>A0A1H0LRW9</accession>
<protein>
    <submittedName>
        <fullName evidence="4">Uncharacterized protein</fullName>
    </submittedName>
</protein>
<keyword evidence="1" id="KW-1133">Transmembrane helix</keyword>
<keyword evidence="1" id="KW-0812">Transmembrane</keyword>
<evidence type="ECO:0000313" key="7">
    <source>
        <dbReference type="Proteomes" id="UP000460142"/>
    </source>
</evidence>
<evidence type="ECO:0000313" key="4">
    <source>
        <dbReference type="EMBL" id="SDO70736.1"/>
    </source>
</evidence>
<reference evidence="5" key="3">
    <citation type="submission" date="2017-01" db="EMBL/GenBank/DDBJ databases">
        <authorList>
            <person name="Poblete-Castro I."/>
        </authorList>
    </citation>
    <scope>NUCLEOTIDE SEQUENCE [LARGE SCALE GENOMIC DNA]</scope>
    <source>
        <strain evidence="5">DSM 18361 / CCUG 53116 / MT1</strain>
    </source>
</reference>
<feature type="transmembrane region" description="Helical" evidence="1">
    <location>
        <begin position="100"/>
        <end position="122"/>
    </location>
</feature>
<evidence type="ECO:0000313" key="6">
    <source>
        <dbReference type="Proteomes" id="UP000198549"/>
    </source>
</evidence>
<keyword evidence="5" id="KW-1185">Reference proteome</keyword>
<dbReference type="OrthoDB" id="7030109at2"/>
<dbReference type="Proteomes" id="UP000186756">
    <property type="component" value="Unassembled WGS sequence"/>
</dbReference>
<sequence length="123" mass="14112">MAEVVLAYTALVAMICLFFTLCWIFMFSYLYTGLIEKYLSKSKFVAINREGLSGLGLLGTVIRNCSIALMFLIPKFCERRGLIEENELENLPLDLKRKLLAPWITGGVFFFAIFLYSLYVVWS</sequence>
<reference evidence="2 7" key="4">
    <citation type="submission" date="2019-09" db="EMBL/GenBank/DDBJ databases">
        <title>Draft genome sequences of 48 bacterial type strains from the CCUG.</title>
        <authorList>
            <person name="Tunovic T."/>
            <person name="Pineiro-Iglesias B."/>
            <person name="Unosson C."/>
            <person name="Inganas E."/>
            <person name="Ohlen M."/>
            <person name="Cardew S."/>
            <person name="Jensie-Markopoulos S."/>
            <person name="Salva-Serra F."/>
            <person name="Jaen-Luchoro D."/>
            <person name="Karlsson R."/>
            <person name="Svensson-Stadler L."/>
            <person name="Chun J."/>
            <person name="Moore E."/>
        </authorList>
    </citation>
    <scope>NUCLEOTIDE SEQUENCE [LARGE SCALE GENOMIC DNA]</scope>
    <source>
        <strain evidence="2 7">CCUG 53116</strain>
    </source>
</reference>
<dbReference type="AlphaFoldDB" id="A0A1H0LRW9"/>
<reference evidence="3" key="2">
    <citation type="submission" date="2017-01" db="EMBL/GenBank/DDBJ databases">
        <authorList>
            <person name="Mah S.A."/>
            <person name="Swanson W.J."/>
            <person name="Moy G.W."/>
            <person name="Vacquier V.D."/>
        </authorList>
    </citation>
    <scope>NUCLEOTIDE SEQUENCE [LARGE SCALE GENOMIC DNA]</scope>
    <source>
        <strain evidence="3">MT1</strain>
    </source>
</reference>
<keyword evidence="1" id="KW-0472">Membrane</keyword>
<reference evidence="4 6" key="1">
    <citation type="submission" date="2016-10" db="EMBL/GenBank/DDBJ databases">
        <authorList>
            <person name="de Groot N.N."/>
        </authorList>
    </citation>
    <scope>NUCLEOTIDE SEQUENCE [LARGE SCALE GENOMIC DNA]</scope>
    <source>
        <strain evidence="4 6">BS3776</strain>
    </source>
</reference>
<dbReference type="EMBL" id="LT629709">
    <property type="protein sequence ID" value="SDO70736.1"/>
    <property type="molecule type" value="Genomic_DNA"/>
</dbReference>
<dbReference type="RefSeq" id="WP_075946587.1">
    <property type="nucleotide sequence ID" value="NZ_LT629709.1"/>
</dbReference>
<dbReference type="Proteomes" id="UP000460142">
    <property type="component" value="Unassembled WGS sequence"/>
</dbReference>
<dbReference type="EMBL" id="MSTQ01000006">
    <property type="protein sequence ID" value="OLU02960.1"/>
    <property type="molecule type" value="Genomic_DNA"/>
</dbReference>
<feature type="transmembrane region" description="Helical" evidence="1">
    <location>
        <begin position="6"/>
        <end position="31"/>
    </location>
</feature>
<name>A0A1H0LRW9_PSERE</name>
<organism evidence="4 6">
    <name type="scientific">Pseudomonas reinekei</name>
    <dbReference type="NCBI Taxonomy" id="395598"/>
    <lineage>
        <taxon>Bacteria</taxon>
        <taxon>Pseudomonadati</taxon>
        <taxon>Pseudomonadota</taxon>
        <taxon>Gammaproteobacteria</taxon>
        <taxon>Pseudomonadales</taxon>
        <taxon>Pseudomonadaceae</taxon>
        <taxon>Pseudomonas</taxon>
    </lineage>
</organism>
<gene>
    <name evidence="3" type="ORF">BVK86_11635</name>
    <name evidence="2" type="ORF">F7R15_18495</name>
    <name evidence="4" type="ORF">SAMN04490202_1609</name>
</gene>
<evidence type="ECO:0000256" key="1">
    <source>
        <dbReference type="SAM" id="Phobius"/>
    </source>
</evidence>
<feature type="transmembrane region" description="Helical" evidence="1">
    <location>
        <begin position="52"/>
        <end position="73"/>
    </location>
</feature>
<dbReference type="EMBL" id="VZPS01000012">
    <property type="protein sequence ID" value="KAB0484017.1"/>
    <property type="molecule type" value="Genomic_DNA"/>
</dbReference>
<dbReference type="Proteomes" id="UP000198549">
    <property type="component" value="Chromosome I"/>
</dbReference>
<proteinExistence type="predicted"/>